<gene>
    <name evidence="2" type="ORF">SBAD_LOCUS10792</name>
</gene>
<evidence type="ECO:0000313" key="2">
    <source>
        <dbReference type="EMBL" id="VDP34684.1"/>
    </source>
</evidence>
<dbReference type="WBParaSite" id="SBAD_0001116801-mRNA-1">
    <property type="protein sequence ID" value="SBAD_0001116801-mRNA-1"/>
    <property type="gene ID" value="SBAD_0001116801"/>
</dbReference>
<feature type="compositionally biased region" description="Basic and acidic residues" evidence="1">
    <location>
        <begin position="80"/>
        <end position="89"/>
    </location>
</feature>
<protein>
    <submittedName>
        <fullName evidence="4">BLVR domain-containing protein</fullName>
    </submittedName>
</protein>
<organism evidence="4">
    <name type="scientific">Soboliphyme baturini</name>
    <dbReference type="NCBI Taxonomy" id="241478"/>
    <lineage>
        <taxon>Eukaryota</taxon>
        <taxon>Metazoa</taxon>
        <taxon>Ecdysozoa</taxon>
        <taxon>Nematoda</taxon>
        <taxon>Enoplea</taxon>
        <taxon>Dorylaimia</taxon>
        <taxon>Dioctophymatida</taxon>
        <taxon>Dioctophymatoidea</taxon>
        <taxon>Soboliphymatidae</taxon>
        <taxon>Soboliphyme</taxon>
    </lineage>
</organism>
<feature type="compositionally biased region" description="Basic and acidic residues" evidence="1">
    <location>
        <begin position="33"/>
        <end position="63"/>
    </location>
</feature>
<accession>A0A183J4J4</accession>
<reference evidence="4" key="1">
    <citation type="submission" date="2016-06" db="UniProtKB">
        <authorList>
            <consortium name="WormBaseParasite"/>
        </authorList>
    </citation>
    <scope>IDENTIFICATION</scope>
</reference>
<feature type="region of interest" description="Disordered" evidence="1">
    <location>
        <begin position="14"/>
        <end position="105"/>
    </location>
</feature>
<evidence type="ECO:0000313" key="4">
    <source>
        <dbReference type="WBParaSite" id="SBAD_0001116801-mRNA-1"/>
    </source>
</evidence>
<evidence type="ECO:0000313" key="3">
    <source>
        <dbReference type="Proteomes" id="UP000270296"/>
    </source>
</evidence>
<sequence>IIVYVIDHIFPTKPAVSSTKKEVGKKDKKKKSQKEAEHKLDKHEKASDKSDSESTSNSERELIDIECGTNRRNGVLFSEEPVKATDDKVRRRAAKSSTSSSPKHE</sequence>
<evidence type="ECO:0000256" key="1">
    <source>
        <dbReference type="SAM" id="MobiDB-lite"/>
    </source>
</evidence>
<keyword evidence="3" id="KW-1185">Reference proteome</keyword>
<feature type="compositionally biased region" description="Low complexity" evidence="1">
    <location>
        <begin position="96"/>
        <end position="105"/>
    </location>
</feature>
<dbReference type="EMBL" id="UZAM01014573">
    <property type="protein sequence ID" value="VDP34684.1"/>
    <property type="molecule type" value="Genomic_DNA"/>
</dbReference>
<reference evidence="2 3" key="2">
    <citation type="submission" date="2018-11" db="EMBL/GenBank/DDBJ databases">
        <authorList>
            <consortium name="Pathogen Informatics"/>
        </authorList>
    </citation>
    <scope>NUCLEOTIDE SEQUENCE [LARGE SCALE GENOMIC DNA]</scope>
</reference>
<proteinExistence type="predicted"/>
<name>A0A183J4J4_9BILA</name>
<dbReference type="Proteomes" id="UP000270296">
    <property type="component" value="Unassembled WGS sequence"/>
</dbReference>
<dbReference type="AlphaFoldDB" id="A0A183J4J4"/>